<evidence type="ECO:0000256" key="8">
    <source>
        <dbReference type="HAMAP-Rule" id="MF_00692"/>
    </source>
</evidence>
<comment type="catalytic activity">
    <reaction evidence="8">
        <text>L-seryl-[protein] + ATP = 3-O-(5'-adenylyl)-L-seryl-[protein] + diphosphate</text>
        <dbReference type="Rhea" id="RHEA:58120"/>
        <dbReference type="Rhea" id="RHEA-COMP:9863"/>
        <dbReference type="Rhea" id="RHEA-COMP:15073"/>
        <dbReference type="ChEBI" id="CHEBI:29999"/>
        <dbReference type="ChEBI" id="CHEBI:30616"/>
        <dbReference type="ChEBI" id="CHEBI:33019"/>
        <dbReference type="ChEBI" id="CHEBI:142516"/>
        <dbReference type="EC" id="2.7.7.108"/>
    </reaction>
</comment>
<keyword evidence="7 8" id="KW-0460">Magnesium</keyword>
<dbReference type="PANTHER" id="PTHR32057">
    <property type="entry name" value="PROTEIN ADENYLYLTRANSFERASE SELO, MITOCHONDRIAL"/>
    <property type="match status" value="1"/>
</dbReference>
<gene>
    <name evidence="8" type="primary">ydiU</name>
    <name evidence="8" type="synonym">selO</name>
    <name evidence="9" type="ORF">DC363_00830</name>
</gene>
<evidence type="ECO:0000313" key="10">
    <source>
        <dbReference type="Proteomes" id="UP000244817"/>
    </source>
</evidence>
<keyword evidence="6 8" id="KW-0067">ATP-binding</keyword>
<comment type="cofactor">
    <cofactor evidence="8">
        <name>Mg(2+)</name>
        <dbReference type="ChEBI" id="CHEBI:18420"/>
    </cofactor>
    <cofactor evidence="8">
        <name>Mn(2+)</name>
        <dbReference type="ChEBI" id="CHEBI:29035"/>
    </cofactor>
</comment>
<dbReference type="PANTHER" id="PTHR32057:SF14">
    <property type="entry name" value="PROTEIN ADENYLYLTRANSFERASE SELO, MITOCHONDRIAL"/>
    <property type="match status" value="1"/>
</dbReference>
<dbReference type="InterPro" id="IPR003846">
    <property type="entry name" value="SelO"/>
</dbReference>
<dbReference type="EC" id="2.7.7.-" evidence="8"/>
<dbReference type="EMBL" id="QCYG01000001">
    <property type="protein sequence ID" value="PVA08077.1"/>
    <property type="molecule type" value="Genomic_DNA"/>
</dbReference>
<dbReference type="RefSeq" id="WP_108639231.1">
    <property type="nucleotide sequence ID" value="NZ_QCYG01000001.1"/>
</dbReference>
<accession>A0A2T7G0Z6</accession>
<protein>
    <recommendedName>
        <fullName evidence="8">Protein nucleotidyltransferase YdiU</fullName>
        <ecNumber evidence="8">2.7.7.-</ecNumber>
    </recommendedName>
    <alternativeName>
        <fullName evidence="8">Protein adenylyltransferase YdiU</fullName>
        <ecNumber evidence="8">2.7.7.108</ecNumber>
    </alternativeName>
    <alternativeName>
        <fullName evidence="8">Protein uridylyltransferase YdiU</fullName>
        <ecNumber evidence="8">2.7.7.-</ecNumber>
    </alternativeName>
</protein>
<reference evidence="9 10" key="1">
    <citation type="submission" date="2018-04" db="EMBL/GenBank/DDBJ databases">
        <title>Pelagivirga bohaiensis gen. nov., sp. nov., a bacterium isolated from the Bohai Sea.</title>
        <authorList>
            <person name="Ji X."/>
        </authorList>
    </citation>
    <scope>NUCLEOTIDE SEQUENCE [LARGE SCALE GENOMIC DNA]</scope>
    <source>
        <strain evidence="9 10">BH-SD16</strain>
    </source>
</reference>
<feature type="binding site" evidence="8">
    <location>
        <position position="181"/>
    </location>
    <ligand>
        <name>ATP</name>
        <dbReference type="ChEBI" id="CHEBI:30616"/>
    </ligand>
</feature>
<comment type="catalytic activity">
    <reaction evidence="8">
        <text>L-tyrosyl-[protein] + ATP = O-(5'-adenylyl)-L-tyrosyl-[protein] + diphosphate</text>
        <dbReference type="Rhea" id="RHEA:54288"/>
        <dbReference type="Rhea" id="RHEA-COMP:10136"/>
        <dbReference type="Rhea" id="RHEA-COMP:13846"/>
        <dbReference type="ChEBI" id="CHEBI:30616"/>
        <dbReference type="ChEBI" id="CHEBI:33019"/>
        <dbReference type="ChEBI" id="CHEBI:46858"/>
        <dbReference type="ChEBI" id="CHEBI:83624"/>
        <dbReference type="EC" id="2.7.7.108"/>
    </reaction>
</comment>
<comment type="caution">
    <text evidence="9">The sequence shown here is derived from an EMBL/GenBank/DDBJ whole genome shotgun (WGS) entry which is preliminary data.</text>
</comment>
<feature type="binding site" evidence="8">
    <location>
        <position position="91"/>
    </location>
    <ligand>
        <name>ATP</name>
        <dbReference type="ChEBI" id="CHEBI:30616"/>
    </ligand>
</feature>
<dbReference type="OrthoDB" id="9776281at2"/>
<dbReference type="GO" id="GO:0000287">
    <property type="term" value="F:magnesium ion binding"/>
    <property type="evidence" value="ECO:0007669"/>
    <property type="project" value="UniProtKB-UniRule"/>
</dbReference>
<comment type="catalytic activity">
    <reaction evidence="8">
        <text>L-histidyl-[protein] + UTP = N(tele)-(5'-uridylyl)-L-histidyl-[protein] + diphosphate</text>
        <dbReference type="Rhea" id="RHEA:83891"/>
        <dbReference type="Rhea" id="RHEA-COMP:9745"/>
        <dbReference type="Rhea" id="RHEA-COMP:20239"/>
        <dbReference type="ChEBI" id="CHEBI:29979"/>
        <dbReference type="ChEBI" id="CHEBI:33019"/>
        <dbReference type="ChEBI" id="CHEBI:46398"/>
        <dbReference type="ChEBI" id="CHEBI:233474"/>
    </reaction>
</comment>
<comment type="catalytic activity">
    <reaction evidence="8">
        <text>L-tyrosyl-[protein] + UTP = O-(5'-uridylyl)-L-tyrosyl-[protein] + diphosphate</text>
        <dbReference type="Rhea" id="RHEA:83887"/>
        <dbReference type="Rhea" id="RHEA-COMP:10136"/>
        <dbReference type="Rhea" id="RHEA-COMP:20238"/>
        <dbReference type="ChEBI" id="CHEBI:33019"/>
        <dbReference type="ChEBI" id="CHEBI:46398"/>
        <dbReference type="ChEBI" id="CHEBI:46858"/>
        <dbReference type="ChEBI" id="CHEBI:90602"/>
    </reaction>
</comment>
<feature type="active site" description="Proton acceptor" evidence="8">
    <location>
        <position position="246"/>
    </location>
</feature>
<keyword evidence="4 8" id="KW-0479">Metal-binding</keyword>
<keyword evidence="3 8" id="KW-0548">Nucleotidyltransferase</keyword>
<feature type="binding site" evidence="8">
    <location>
        <position position="90"/>
    </location>
    <ligand>
        <name>ATP</name>
        <dbReference type="ChEBI" id="CHEBI:30616"/>
    </ligand>
</feature>
<comment type="similarity">
    <text evidence="1 8">Belongs to the SELO family.</text>
</comment>
<proteinExistence type="inferred from homology"/>
<dbReference type="HAMAP" id="MF_00692">
    <property type="entry name" value="SelO"/>
    <property type="match status" value="1"/>
</dbReference>
<organism evidence="9 10">
    <name type="scientific">Thalassorhabdomicrobium marinisediminis</name>
    <dbReference type="NCBI Taxonomy" id="2170577"/>
    <lineage>
        <taxon>Bacteria</taxon>
        <taxon>Pseudomonadati</taxon>
        <taxon>Pseudomonadota</taxon>
        <taxon>Alphaproteobacteria</taxon>
        <taxon>Rhodobacterales</taxon>
        <taxon>Paracoccaceae</taxon>
        <taxon>Thalassorhabdomicrobium</taxon>
    </lineage>
</organism>
<dbReference type="EC" id="2.7.7.108" evidence="8"/>
<feature type="binding site" evidence="8">
    <location>
        <position position="123"/>
    </location>
    <ligand>
        <name>ATP</name>
        <dbReference type="ChEBI" id="CHEBI:30616"/>
    </ligand>
</feature>
<evidence type="ECO:0000313" key="9">
    <source>
        <dbReference type="EMBL" id="PVA08077.1"/>
    </source>
</evidence>
<feature type="binding site" evidence="8">
    <location>
        <position position="88"/>
    </location>
    <ligand>
        <name>ATP</name>
        <dbReference type="ChEBI" id="CHEBI:30616"/>
    </ligand>
</feature>
<evidence type="ECO:0000256" key="7">
    <source>
        <dbReference type="ARBA" id="ARBA00022842"/>
    </source>
</evidence>
<feature type="binding site" evidence="8">
    <location>
        <position position="110"/>
    </location>
    <ligand>
        <name>ATP</name>
        <dbReference type="ChEBI" id="CHEBI:30616"/>
    </ligand>
</feature>
<sequence length="458" mass="49951">MPLTLPLTATYLDLPERFYTRQPATPVAAPGLIVFNHDLAARLGLDTAQMTDAEAAALFSGNALPDAATPFAQVYAGHQFGGFSAQLGDGRALHLGELETPEGRVDIQLKGSGPTPYSRNGDGRAWLGPVLREYLMSCAMDALDVPTTRALAAVSTGETVRREHGPLPGAILTRVAASHIRVGTFQFFAARNDVEGLRALTDYAMARHYPKATTPLEFFEQVVARQAGLVARWMGLGFIHGVLNTDNVQIAGETIDYGPCAFMDDYHPDRVFSSIDRQGRYAYSNQPSVTHWNLAQLGTALVLLEPDQDKAIDAYTEALNRFPALYQAAWSRVFAGKLGLTAGNKTTALAQDLLTEMATAGLDFTNTFHALDRTADTLPDWHTRWRAAKPDDALWRRTNPAVIPRTHKIEEVIEAAVTGDFAPFHAMLAAVSAPFTESEAYMQPPQTHEKVHQTFCGT</sequence>
<comment type="catalytic activity">
    <reaction evidence="8">
        <text>L-seryl-[protein] + UTP = O-(5'-uridylyl)-L-seryl-[protein] + diphosphate</text>
        <dbReference type="Rhea" id="RHEA:64604"/>
        <dbReference type="Rhea" id="RHEA-COMP:9863"/>
        <dbReference type="Rhea" id="RHEA-COMP:16635"/>
        <dbReference type="ChEBI" id="CHEBI:29999"/>
        <dbReference type="ChEBI" id="CHEBI:33019"/>
        <dbReference type="ChEBI" id="CHEBI:46398"/>
        <dbReference type="ChEBI" id="CHEBI:156051"/>
    </reaction>
</comment>
<keyword evidence="8" id="KW-0464">Manganese</keyword>
<keyword evidence="10" id="KW-1185">Reference proteome</keyword>
<dbReference type="GO" id="GO:0070733">
    <property type="term" value="F:AMPylase activity"/>
    <property type="evidence" value="ECO:0007669"/>
    <property type="project" value="UniProtKB-EC"/>
</dbReference>
<keyword evidence="5 8" id="KW-0547">Nucleotide-binding</keyword>
<feature type="binding site" evidence="8">
    <location>
        <position position="256"/>
    </location>
    <ligand>
        <name>ATP</name>
        <dbReference type="ChEBI" id="CHEBI:30616"/>
    </ligand>
</feature>
<comment type="catalytic activity">
    <reaction evidence="8">
        <text>L-threonyl-[protein] + ATP = 3-O-(5'-adenylyl)-L-threonyl-[protein] + diphosphate</text>
        <dbReference type="Rhea" id="RHEA:54292"/>
        <dbReference type="Rhea" id="RHEA-COMP:11060"/>
        <dbReference type="Rhea" id="RHEA-COMP:13847"/>
        <dbReference type="ChEBI" id="CHEBI:30013"/>
        <dbReference type="ChEBI" id="CHEBI:30616"/>
        <dbReference type="ChEBI" id="CHEBI:33019"/>
        <dbReference type="ChEBI" id="CHEBI:138113"/>
        <dbReference type="EC" id="2.7.7.108"/>
    </reaction>
</comment>
<evidence type="ECO:0000256" key="2">
    <source>
        <dbReference type="ARBA" id="ARBA00022679"/>
    </source>
</evidence>
<dbReference type="Pfam" id="PF02696">
    <property type="entry name" value="SelO"/>
    <property type="match status" value="1"/>
</dbReference>
<dbReference type="GO" id="GO:0005524">
    <property type="term" value="F:ATP binding"/>
    <property type="evidence" value="ECO:0007669"/>
    <property type="project" value="UniProtKB-UniRule"/>
</dbReference>
<comment type="function">
    <text evidence="8">Nucleotidyltransferase involved in the post-translational modification of proteins. It can catalyze the addition of adenosine monophosphate (AMP) or uridine monophosphate (UMP) to a protein, resulting in modifications known as AMPylation and UMPylation.</text>
</comment>
<dbReference type="GO" id="GO:0030145">
    <property type="term" value="F:manganese ion binding"/>
    <property type="evidence" value="ECO:0007669"/>
    <property type="project" value="UniProtKB-UniRule"/>
</dbReference>
<feature type="binding site" evidence="8">
    <location>
        <position position="174"/>
    </location>
    <ligand>
        <name>ATP</name>
        <dbReference type="ChEBI" id="CHEBI:30616"/>
    </ligand>
</feature>
<evidence type="ECO:0000256" key="1">
    <source>
        <dbReference type="ARBA" id="ARBA00009747"/>
    </source>
</evidence>
<evidence type="ECO:0000256" key="6">
    <source>
        <dbReference type="ARBA" id="ARBA00022840"/>
    </source>
</evidence>
<keyword evidence="2 8" id="KW-0808">Transferase</keyword>
<dbReference type="AlphaFoldDB" id="A0A2T7G0Z6"/>
<evidence type="ECO:0000256" key="4">
    <source>
        <dbReference type="ARBA" id="ARBA00022723"/>
    </source>
</evidence>
<dbReference type="Proteomes" id="UP000244817">
    <property type="component" value="Unassembled WGS sequence"/>
</dbReference>
<name>A0A2T7G0Z6_9RHOB</name>
<dbReference type="NCBIfam" id="NF000658">
    <property type="entry name" value="PRK00029.1"/>
    <property type="match status" value="1"/>
</dbReference>
<evidence type="ECO:0000256" key="3">
    <source>
        <dbReference type="ARBA" id="ARBA00022695"/>
    </source>
</evidence>
<feature type="binding site" evidence="8">
    <location>
        <position position="247"/>
    </location>
    <ligand>
        <name>Mg(2+)</name>
        <dbReference type="ChEBI" id="CHEBI:18420"/>
    </ligand>
</feature>
<feature type="binding site" evidence="8">
    <location>
        <position position="122"/>
    </location>
    <ligand>
        <name>ATP</name>
        <dbReference type="ChEBI" id="CHEBI:30616"/>
    </ligand>
</feature>
<evidence type="ECO:0000256" key="5">
    <source>
        <dbReference type="ARBA" id="ARBA00022741"/>
    </source>
</evidence>
<feature type="binding site" evidence="8">
    <location>
        <position position="256"/>
    </location>
    <ligand>
        <name>Mg(2+)</name>
        <dbReference type="ChEBI" id="CHEBI:18420"/>
    </ligand>
</feature>